<dbReference type="GO" id="GO:0016491">
    <property type="term" value="F:oxidoreductase activity"/>
    <property type="evidence" value="ECO:0007669"/>
    <property type="project" value="UniProtKB-KW"/>
</dbReference>
<proteinExistence type="inferred from homology"/>
<comment type="similarity">
    <text evidence="1">Belongs to the nitroreductase family.</text>
</comment>
<dbReference type="PATRIC" id="fig|1702214.3.peg.850"/>
<keyword evidence="5" id="KW-1185">Reference proteome</keyword>
<dbReference type="InterPro" id="IPR029479">
    <property type="entry name" value="Nitroreductase"/>
</dbReference>
<dbReference type="EMBL" id="LIIK01000002">
    <property type="protein sequence ID" value="KQM09643.1"/>
    <property type="molecule type" value="Genomic_DNA"/>
</dbReference>
<organism evidence="4 5">
    <name type="scientific">Candidatus [Bacteroides] periocalifornicus</name>
    <dbReference type="NCBI Taxonomy" id="1702214"/>
    <lineage>
        <taxon>Bacteria</taxon>
        <taxon>Pseudomonadati</taxon>
        <taxon>Bacteroidota</taxon>
    </lineage>
</organism>
<dbReference type="SUPFAM" id="SSF55469">
    <property type="entry name" value="FMN-dependent nitroreductase-like"/>
    <property type="match status" value="1"/>
</dbReference>
<evidence type="ECO:0000313" key="5">
    <source>
        <dbReference type="Proteomes" id="UP000054172"/>
    </source>
</evidence>
<keyword evidence="2" id="KW-0560">Oxidoreductase</keyword>
<comment type="caution">
    <text evidence="4">The sequence shown here is derived from an EMBL/GenBank/DDBJ whole genome shotgun (WGS) entry which is preliminary data.</text>
</comment>
<reference evidence="4" key="1">
    <citation type="submission" date="2015-08" db="EMBL/GenBank/DDBJ databases">
        <title>Candidatus Bacteriodes Periocalifornicus.</title>
        <authorList>
            <person name="McLean J.S."/>
            <person name="Kelley S."/>
        </authorList>
    </citation>
    <scope>NUCLEOTIDE SEQUENCE [LARGE SCALE GENOMIC DNA]</scope>
    <source>
        <strain evidence="4">12B</strain>
    </source>
</reference>
<accession>A0A0Q4B9J2</accession>
<dbReference type="Proteomes" id="UP000054172">
    <property type="component" value="Unassembled WGS sequence"/>
</dbReference>
<dbReference type="PANTHER" id="PTHR43673:SF10">
    <property type="entry name" value="NADH DEHYDROGENASE_NAD(P)H NITROREDUCTASE XCC3605-RELATED"/>
    <property type="match status" value="1"/>
</dbReference>
<evidence type="ECO:0000256" key="2">
    <source>
        <dbReference type="ARBA" id="ARBA00023002"/>
    </source>
</evidence>
<evidence type="ECO:0000259" key="3">
    <source>
        <dbReference type="Pfam" id="PF00881"/>
    </source>
</evidence>
<dbReference type="InterPro" id="IPR000415">
    <property type="entry name" value="Nitroreductase-like"/>
</dbReference>
<evidence type="ECO:0000313" key="4">
    <source>
        <dbReference type="EMBL" id="KQM09643.1"/>
    </source>
</evidence>
<gene>
    <name evidence="4" type="ORF">AL399_00975</name>
</gene>
<name>A0A0Q4B9J2_9BACT</name>
<protein>
    <submittedName>
        <fullName evidence="4">Nitroreductase</fullName>
    </submittedName>
</protein>
<dbReference type="PANTHER" id="PTHR43673">
    <property type="entry name" value="NAD(P)H NITROREDUCTASE YDGI-RELATED"/>
    <property type="match status" value="1"/>
</dbReference>
<dbReference type="Gene3D" id="3.40.109.10">
    <property type="entry name" value="NADH Oxidase"/>
    <property type="match status" value="1"/>
</dbReference>
<dbReference type="STRING" id="1702214.AL399_00975"/>
<dbReference type="AlphaFoldDB" id="A0A0Q4B9J2"/>
<sequence length="241" mass="27602">MGLKEILEFRRAVRHFSNTERIDTARVRQCLELAQLAPSSSNMQLYEFYHVTDKATLQYLAKACLGQSPASTAQEMVIFVTRQDLYRQRAKTLLTFEQDNIARNCPPEKQTKRLKQLQLYYGQIMPLTYSHFFGLIGLLRKIITLITSIFRPAPLYVSESDTRVVVHKSCALAAQTFILAMAEQGYDTCPLEGFDSRRVKRVLHLPHGAQINLIVACGIRNADGVQSDRFRLPFVEIYRNV</sequence>
<dbReference type="Pfam" id="PF00881">
    <property type="entry name" value="Nitroreductase"/>
    <property type="match status" value="1"/>
</dbReference>
<feature type="domain" description="Nitroreductase" evidence="3">
    <location>
        <begin position="8"/>
        <end position="218"/>
    </location>
</feature>
<evidence type="ECO:0000256" key="1">
    <source>
        <dbReference type="ARBA" id="ARBA00007118"/>
    </source>
</evidence>